<dbReference type="EMBL" id="SGIU01000002">
    <property type="protein sequence ID" value="TAI47614.1"/>
    <property type="molecule type" value="Genomic_DNA"/>
</dbReference>
<dbReference type="Gene3D" id="3.30.230.10">
    <property type="match status" value="1"/>
</dbReference>
<comment type="function">
    <text evidence="1 7">RNaseP catalyzes the removal of the 5'-leader sequence from pre-tRNA to produce the mature 5'-terminus. It can also cleave other RNA substrates such as 4.5S RNA. The protein component plays an auxiliary but essential role in vivo by binding to the 5'-leader sequence and broadening the substrate specificity of the ribozyme.</text>
</comment>
<dbReference type="RefSeq" id="WP_130614579.1">
    <property type="nucleotide sequence ID" value="NZ_SGIU01000002.1"/>
</dbReference>
<protein>
    <recommendedName>
        <fullName evidence="7 8">Ribonuclease P protein component</fullName>
        <shortName evidence="7">RNase P protein</shortName>
        <shortName evidence="7">RNaseP protein</shortName>
        <ecNumber evidence="7 8">3.1.26.5</ecNumber>
    </recommendedName>
    <alternativeName>
        <fullName evidence="7">Protein C5</fullName>
    </alternativeName>
</protein>
<proteinExistence type="inferred from homology"/>
<dbReference type="GO" id="GO:0030677">
    <property type="term" value="C:ribonuclease P complex"/>
    <property type="evidence" value="ECO:0007669"/>
    <property type="project" value="TreeGrafter"/>
</dbReference>
<keyword evidence="6 7" id="KW-0694">RNA-binding</keyword>
<comment type="subunit">
    <text evidence="7">Consists of a catalytic RNA component (M1 or rnpB) and a protein subunit.</text>
</comment>
<dbReference type="InterPro" id="IPR000100">
    <property type="entry name" value="RNase_P"/>
</dbReference>
<evidence type="ECO:0000256" key="7">
    <source>
        <dbReference type="HAMAP-Rule" id="MF_00227"/>
    </source>
</evidence>
<dbReference type="GO" id="GO:0004526">
    <property type="term" value="F:ribonuclease P activity"/>
    <property type="evidence" value="ECO:0007669"/>
    <property type="project" value="UniProtKB-UniRule"/>
</dbReference>
<comment type="caution">
    <text evidence="9">The sequence shown here is derived from an EMBL/GenBank/DDBJ whole genome shotgun (WGS) entry which is preliminary data.</text>
</comment>
<keyword evidence="4 7" id="KW-0255">Endonuclease</keyword>
<evidence type="ECO:0000256" key="6">
    <source>
        <dbReference type="ARBA" id="ARBA00022884"/>
    </source>
</evidence>
<dbReference type="EC" id="3.1.26.5" evidence="7 8"/>
<dbReference type="NCBIfam" id="TIGR00188">
    <property type="entry name" value="rnpA"/>
    <property type="match status" value="1"/>
</dbReference>
<dbReference type="Proteomes" id="UP000291981">
    <property type="component" value="Unassembled WGS sequence"/>
</dbReference>
<evidence type="ECO:0000256" key="4">
    <source>
        <dbReference type="ARBA" id="ARBA00022759"/>
    </source>
</evidence>
<dbReference type="InterPro" id="IPR020539">
    <property type="entry name" value="RNase_P_CS"/>
</dbReference>
<gene>
    <name evidence="7 9" type="primary">rnpA</name>
    <name evidence="9" type="ORF">EW142_13195</name>
</gene>
<accession>A0A4Q8QD48</accession>
<dbReference type="PANTHER" id="PTHR33992:SF1">
    <property type="entry name" value="RIBONUCLEASE P PROTEIN COMPONENT"/>
    <property type="match status" value="1"/>
</dbReference>
<comment type="similarity">
    <text evidence="7">Belongs to the RnpA family.</text>
</comment>
<dbReference type="PROSITE" id="PS00648">
    <property type="entry name" value="RIBONUCLEASE_P"/>
    <property type="match status" value="1"/>
</dbReference>
<keyword evidence="3 7" id="KW-0540">Nuclease</keyword>
<evidence type="ECO:0000256" key="1">
    <source>
        <dbReference type="ARBA" id="ARBA00002663"/>
    </source>
</evidence>
<evidence type="ECO:0000256" key="5">
    <source>
        <dbReference type="ARBA" id="ARBA00022801"/>
    </source>
</evidence>
<dbReference type="AlphaFoldDB" id="A0A4Q8QD48"/>
<name>A0A4Q8QD48_9FLAO</name>
<comment type="catalytic activity">
    <reaction evidence="7">
        <text>Endonucleolytic cleavage of RNA, removing 5'-extranucleotides from tRNA precursor.</text>
        <dbReference type="EC" id="3.1.26.5"/>
    </reaction>
</comment>
<dbReference type="Pfam" id="PF00825">
    <property type="entry name" value="Ribonuclease_P"/>
    <property type="match status" value="1"/>
</dbReference>
<dbReference type="PANTHER" id="PTHR33992">
    <property type="entry name" value="RIBONUCLEASE P PROTEIN COMPONENT"/>
    <property type="match status" value="1"/>
</dbReference>
<reference evidence="9 10" key="1">
    <citation type="submission" date="2019-02" db="EMBL/GenBank/DDBJ databases">
        <title>Draft genome sequence of Muricauda sp. 176CP4-71.</title>
        <authorList>
            <person name="Park J.-S."/>
        </authorList>
    </citation>
    <scope>NUCLEOTIDE SEQUENCE [LARGE SCALE GENOMIC DNA]</scope>
    <source>
        <strain evidence="9 10">176CP4-71</strain>
    </source>
</reference>
<dbReference type="InterPro" id="IPR014721">
    <property type="entry name" value="Ribsml_uS5_D2-typ_fold_subgr"/>
</dbReference>
<dbReference type="GO" id="GO:0000049">
    <property type="term" value="F:tRNA binding"/>
    <property type="evidence" value="ECO:0007669"/>
    <property type="project" value="UniProtKB-UniRule"/>
</dbReference>
<dbReference type="GO" id="GO:0042781">
    <property type="term" value="F:3'-tRNA processing endoribonuclease activity"/>
    <property type="evidence" value="ECO:0007669"/>
    <property type="project" value="TreeGrafter"/>
</dbReference>
<evidence type="ECO:0000256" key="8">
    <source>
        <dbReference type="NCBIfam" id="TIGR00188"/>
    </source>
</evidence>
<evidence type="ECO:0000256" key="3">
    <source>
        <dbReference type="ARBA" id="ARBA00022722"/>
    </source>
</evidence>
<dbReference type="HAMAP" id="MF_00227">
    <property type="entry name" value="RNase_P"/>
    <property type="match status" value="1"/>
</dbReference>
<evidence type="ECO:0000313" key="10">
    <source>
        <dbReference type="Proteomes" id="UP000291981"/>
    </source>
</evidence>
<organism evidence="9 10">
    <name type="scientific">Flagellimonas allohymeniacidonis</name>
    <dbReference type="NCBI Taxonomy" id="2517819"/>
    <lineage>
        <taxon>Bacteria</taxon>
        <taxon>Pseudomonadati</taxon>
        <taxon>Bacteroidota</taxon>
        <taxon>Flavobacteriia</taxon>
        <taxon>Flavobacteriales</taxon>
        <taxon>Flavobacteriaceae</taxon>
        <taxon>Flagellimonas</taxon>
    </lineage>
</organism>
<keyword evidence="5 7" id="KW-0378">Hydrolase</keyword>
<dbReference type="SUPFAM" id="SSF54211">
    <property type="entry name" value="Ribosomal protein S5 domain 2-like"/>
    <property type="match status" value="1"/>
</dbReference>
<evidence type="ECO:0000256" key="2">
    <source>
        <dbReference type="ARBA" id="ARBA00022694"/>
    </source>
</evidence>
<keyword evidence="10" id="KW-1185">Reference proteome</keyword>
<dbReference type="InterPro" id="IPR020568">
    <property type="entry name" value="Ribosomal_Su5_D2-typ_SF"/>
</dbReference>
<evidence type="ECO:0000313" key="9">
    <source>
        <dbReference type="EMBL" id="TAI47614.1"/>
    </source>
</evidence>
<sequence>MSESPQSHSFPKGEKLTHKRVFEQLFNEGAQIRAFPLQLRYVRLNSIDKAPIKVAVTAPKRKFKQAVQRNRIKRMVREAYRRNKPMVFNNIEGNFAFLFLYLGNKVPVYLEVEQAMKQLLQDFLKKESHEKNV</sequence>
<keyword evidence="2 7" id="KW-0819">tRNA processing</keyword>
<dbReference type="OrthoDB" id="1524972at2"/>
<dbReference type="GO" id="GO:0001682">
    <property type="term" value="P:tRNA 5'-leader removal"/>
    <property type="evidence" value="ECO:0007669"/>
    <property type="project" value="UniProtKB-UniRule"/>
</dbReference>